<evidence type="ECO:0000313" key="1">
    <source>
        <dbReference type="EMBL" id="TRU82218.1"/>
    </source>
</evidence>
<dbReference type="EMBL" id="SFAV01000315">
    <property type="protein sequence ID" value="TRU82218.1"/>
    <property type="molecule type" value="Genomic_DNA"/>
</dbReference>
<sequence>MVTICPNKPAKTEILAKLKDSWLNSRNHTYFARDEKTGQKIAVNQELPSFKALGKDGLCRLLFFETRLLYQLLTDNLLK</sequence>
<evidence type="ECO:0000313" key="2">
    <source>
        <dbReference type="Proteomes" id="UP000319191"/>
    </source>
</evidence>
<dbReference type="AlphaFoldDB" id="A0A552IFH5"/>
<organism evidence="1 2">
    <name type="scientific">Microcystis novacekii Mn_MB_F_20050700_S1D</name>
    <dbReference type="NCBI Taxonomy" id="2486266"/>
    <lineage>
        <taxon>Bacteria</taxon>
        <taxon>Bacillati</taxon>
        <taxon>Cyanobacteriota</taxon>
        <taxon>Cyanophyceae</taxon>
        <taxon>Oscillatoriophycideae</taxon>
        <taxon>Chroococcales</taxon>
        <taxon>Microcystaceae</taxon>
        <taxon>Microcystis</taxon>
    </lineage>
</organism>
<proteinExistence type="predicted"/>
<accession>A0A552IFH5</accession>
<gene>
    <name evidence="1" type="ORF">EWV54_22245</name>
</gene>
<name>A0A552IFH5_9CHRO</name>
<dbReference type="Proteomes" id="UP000319191">
    <property type="component" value="Unassembled WGS sequence"/>
</dbReference>
<comment type="caution">
    <text evidence="1">The sequence shown here is derived from an EMBL/GenBank/DDBJ whole genome shotgun (WGS) entry which is preliminary data.</text>
</comment>
<protein>
    <submittedName>
        <fullName evidence="1">Uncharacterized protein</fullName>
    </submittedName>
</protein>
<reference evidence="1 2" key="1">
    <citation type="submission" date="2019-01" db="EMBL/GenBank/DDBJ databases">
        <title>Coherence of Microcystis species and biogeography revealed through population genomics.</title>
        <authorList>
            <person name="Perez-Carrascal O.M."/>
            <person name="Terrat Y."/>
            <person name="Giani A."/>
            <person name="Fortin N."/>
            <person name="Tromas N."/>
            <person name="Shapiro B.J."/>
        </authorList>
    </citation>
    <scope>NUCLEOTIDE SEQUENCE [LARGE SCALE GENOMIC DNA]</scope>
    <source>
        <strain evidence="1">Mn_MB_F_20050700_S1D</strain>
    </source>
</reference>